<sequence length="104" mass="11390">MKRIKLLFALTAVLAGAGTAIATTGKPGASSAVEVNRNWIDWNGDLLVNVPKSVADLYCASSIDICLRAQDNVYIIQMDIYLEFAVTIFIHQGADHPLMYLHLL</sequence>
<feature type="chain" id="PRO_5023121470" evidence="1">
    <location>
        <begin position="23"/>
        <end position="104"/>
    </location>
</feature>
<gene>
    <name evidence="2" type="ORF">FEF09_24650</name>
</gene>
<protein>
    <submittedName>
        <fullName evidence="2">Uncharacterized protein</fullName>
    </submittedName>
</protein>
<accession>A0A5C6LM83</accession>
<keyword evidence="3" id="KW-1185">Reference proteome</keyword>
<evidence type="ECO:0000256" key="1">
    <source>
        <dbReference type="SAM" id="SignalP"/>
    </source>
</evidence>
<feature type="signal peptide" evidence="1">
    <location>
        <begin position="1"/>
        <end position="22"/>
    </location>
</feature>
<dbReference type="Proteomes" id="UP000318815">
    <property type="component" value="Unassembled WGS sequence"/>
</dbReference>
<reference evidence="2 3" key="1">
    <citation type="submission" date="2019-08" db="EMBL/GenBank/DDBJ databases">
        <title>Whole genome sequencing of chitin degrading bacteria Chitinophaga pinensis YS16.</title>
        <authorList>
            <person name="Singh R.P."/>
            <person name="Manchanda G."/>
            <person name="Maurya I.K."/>
            <person name="Joshi N.K."/>
            <person name="Srivastava A.K."/>
        </authorList>
    </citation>
    <scope>NUCLEOTIDE SEQUENCE [LARGE SCALE GENOMIC DNA]</scope>
    <source>
        <strain evidence="2 3">YS-16</strain>
    </source>
</reference>
<proteinExistence type="predicted"/>
<evidence type="ECO:0000313" key="3">
    <source>
        <dbReference type="Proteomes" id="UP000318815"/>
    </source>
</evidence>
<dbReference type="OrthoDB" id="680319at2"/>
<dbReference type="EMBL" id="VOHS01000040">
    <property type="protein sequence ID" value="TWV95182.1"/>
    <property type="molecule type" value="Genomic_DNA"/>
</dbReference>
<organism evidence="2 3">
    <name type="scientific">Chitinophaga pinensis</name>
    <dbReference type="NCBI Taxonomy" id="79329"/>
    <lineage>
        <taxon>Bacteria</taxon>
        <taxon>Pseudomonadati</taxon>
        <taxon>Bacteroidota</taxon>
        <taxon>Chitinophagia</taxon>
        <taxon>Chitinophagales</taxon>
        <taxon>Chitinophagaceae</taxon>
        <taxon>Chitinophaga</taxon>
    </lineage>
</organism>
<dbReference type="AlphaFoldDB" id="A0A5C6LM83"/>
<comment type="caution">
    <text evidence="2">The sequence shown here is derived from an EMBL/GenBank/DDBJ whole genome shotgun (WGS) entry which is preliminary data.</text>
</comment>
<dbReference type="RefSeq" id="WP_146307593.1">
    <property type="nucleotide sequence ID" value="NZ_VOHS01000040.1"/>
</dbReference>
<name>A0A5C6LM83_9BACT</name>
<evidence type="ECO:0000313" key="2">
    <source>
        <dbReference type="EMBL" id="TWV95182.1"/>
    </source>
</evidence>
<keyword evidence="1" id="KW-0732">Signal</keyword>